<evidence type="ECO:0000313" key="1">
    <source>
        <dbReference type="EMBL" id="GAI12682.1"/>
    </source>
</evidence>
<gene>
    <name evidence="1" type="ORF">S06H3_23997</name>
</gene>
<reference evidence="1" key="1">
    <citation type="journal article" date="2014" name="Front. Microbiol.">
        <title>High frequency of phylogenetically diverse reductive dehalogenase-homologous genes in deep subseafloor sedimentary metagenomes.</title>
        <authorList>
            <person name="Kawai M."/>
            <person name="Futagami T."/>
            <person name="Toyoda A."/>
            <person name="Takaki Y."/>
            <person name="Nishi S."/>
            <person name="Hori S."/>
            <person name="Arai W."/>
            <person name="Tsubouchi T."/>
            <person name="Morono Y."/>
            <person name="Uchiyama I."/>
            <person name="Ito T."/>
            <person name="Fujiyama A."/>
            <person name="Inagaki F."/>
            <person name="Takami H."/>
        </authorList>
    </citation>
    <scope>NUCLEOTIDE SEQUENCE</scope>
    <source>
        <strain evidence="1">Expedition CK06-06</strain>
    </source>
</reference>
<comment type="caution">
    <text evidence="1">The sequence shown here is derived from an EMBL/GenBank/DDBJ whole genome shotgun (WGS) entry which is preliminary data.</text>
</comment>
<dbReference type="EMBL" id="BARV01013195">
    <property type="protein sequence ID" value="GAI12682.1"/>
    <property type="molecule type" value="Genomic_DNA"/>
</dbReference>
<dbReference type="AlphaFoldDB" id="X1L032"/>
<proteinExistence type="predicted"/>
<feature type="non-terminal residue" evidence="1">
    <location>
        <position position="1"/>
    </location>
</feature>
<organism evidence="1">
    <name type="scientific">marine sediment metagenome</name>
    <dbReference type="NCBI Taxonomy" id="412755"/>
    <lineage>
        <taxon>unclassified sequences</taxon>
        <taxon>metagenomes</taxon>
        <taxon>ecological metagenomes</taxon>
    </lineage>
</organism>
<sequence length="150" mass="16238">AEGQVSSFSTYAASVLPQGKARTSADGTWWDWIDFSTGQRLDTSGGVNADIKFQAWWDQFGVTGISPGLQAQAGAGIVDMGKIPLLQVTIVPEGGYSAALLAKGGHCYAVRTKEGKYAKFKITYMAFGDTSYPVYFELDWVFQPDGSRSF</sequence>
<accession>X1L032</accession>
<name>X1L032_9ZZZZ</name>
<protein>
    <submittedName>
        <fullName evidence="1">Uncharacterized protein</fullName>
    </submittedName>
</protein>